<keyword evidence="1" id="KW-0238">DNA-binding</keyword>
<dbReference type="InterPro" id="IPR011010">
    <property type="entry name" value="DNA_brk_join_enz"/>
</dbReference>
<dbReference type="InterPro" id="IPR013762">
    <property type="entry name" value="Integrase-like_cat_sf"/>
</dbReference>
<feature type="compositionally biased region" description="Polar residues" evidence="3">
    <location>
        <begin position="88"/>
        <end position="102"/>
    </location>
</feature>
<name>A0A9P6JIX5_9AGAR</name>
<feature type="non-terminal residue" evidence="4">
    <location>
        <position position="1"/>
    </location>
</feature>
<dbReference type="Proteomes" id="UP000807306">
    <property type="component" value="Unassembled WGS sequence"/>
</dbReference>
<dbReference type="InterPro" id="IPR052925">
    <property type="entry name" value="Phage_Integrase-like_Recomb"/>
</dbReference>
<comment type="caution">
    <text evidence="4">The sequence shown here is derived from an EMBL/GenBank/DDBJ whole genome shotgun (WGS) entry which is preliminary data.</text>
</comment>
<evidence type="ECO:0000313" key="4">
    <source>
        <dbReference type="EMBL" id="KAF9522736.1"/>
    </source>
</evidence>
<dbReference type="EMBL" id="MU157936">
    <property type="protein sequence ID" value="KAF9522736.1"/>
    <property type="molecule type" value="Genomic_DNA"/>
</dbReference>
<sequence length="492" mass="54877">MCSPHMSTRSSIQPTPHQEANTLPRLSFFHQSTSLPSLGHSLSTSTLLTHLNTDTDLSQNQPIQQHYAIQVPKTPSIARVSTTNFRNLSSETTRGSNTSSKRFNAPLPTRNSVQGRPYPPHLPLKFSILRPHCPAQDRLAVWKPLQSRRSFSNSPSLIIDCEDSARISTVIEARWDKSTRETYGSGLLTFHSWCDSRNVPELEHCPVSHITLITFIASCSGSYSASALRNMVHGIHAWHTLHGQPWSVVRSELDAVLGGGGKLAPISSKKAPRPPVTVEIIKAVYQKLNLNTPLDAAVYACLTTIFWSTSRVGEFTLPSLKSFDSQLHIKRSNIRQGFDRNNLQVTIFHLPHTKCSPTGEDVYWASQSGVADPNAALNNHLLLNNPSNEEFLFSYSSNSGRHPLTRNCFLTRINNALSSSNLPPIQGHSLRIGSVLEYLLRGIPFDVVKSLGRWSSEAFTKYLREHAIVIAPYIQDSAFQERFLQYTMPPVR</sequence>
<evidence type="ECO:0000256" key="2">
    <source>
        <dbReference type="ARBA" id="ARBA00023172"/>
    </source>
</evidence>
<evidence type="ECO:0000313" key="5">
    <source>
        <dbReference type="Proteomes" id="UP000807306"/>
    </source>
</evidence>
<protein>
    <recommendedName>
        <fullName evidence="6">DNA breaking-rejoining enzyme</fullName>
    </recommendedName>
</protein>
<keyword evidence="5" id="KW-1185">Reference proteome</keyword>
<dbReference type="GO" id="GO:0003677">
    <property type="term" value="F:DNA binding"/>
    <property type="evidence" value="ECO:0007669"/>
    <property type="project" value="UniProtKB-KW"/>
</dbReference>
<dbReference type="Gene3D" id="1.10.443.10">
    <property type="entry name" value="Intergrase catalytic core"/>
    <property type="match status" value="1"/>
</dbReference>
<dbReference type="GO" id="GO:0015074">
    <property type="term" value="P:DNA integration"/>
    <property type="evidence" value="ECO:0007669"/>
    <property type="project" value="InterPro"/>
</dbReference>
<organism evidence="4 5">
    <name type="scientific">Crepidotus variabilis</name>
    <dbReference type="NCBI Taxonomy" id="179855"/>
    <lineage>
        <taxon>Eukaryota</taxon>
        <taxon>Fungi</taxon>
        <taxon>Dikarya</taxon>
        <taxon>Basidiomycota</taxon>
        <taxon>Agaricomycotina</taxon>
        <taxon>Agaricomycetes</taxon>
        <taxon>Agaricomycetidae</taxon>
        <taxon>Agaricales</taxon>
        <taxon>Agaricineae</taxon>
        <taxon>Crepidotaceae</taxon>
        <taxon>Crepidotus</taxon>
    </lineage>
</organism>
<dbReference type="PANTHER" id="PTHR34605">
    <property type="entry name" value="PHAGE_INTEGRASE DOMAIN-CONTAINING PROTEIN"/>
    <property type="match status" value="1"/>
</dbReference>
<dbReference type="SUPFAM" id="SSF56349">
    <property type="entry name" value="DNA breaking-rejoining enzymes"/>
    <property type="match status" value="1"/>
</dbReference>
<proteinExistence type="predicted"/>
<evidence type="ECO:0000256" key="3">
    <source>
        <dbReference type="SAM" id="MobiDB-lite"/>
    </source>
</evidence>
<feature type="region of interest" description="Disordered" evidence="3">
    <location>
        <begin position="88"/>
        <end position="116"/>
    </location>
</feature>
<dbReference type="Gene3D" id="1.10.150.130">
    <property type="match status" value="1"/>
</dbReference>
<evidence type="ECO:0008006" key="6">
    <source>
        <dbReference type="Google" id="ProtNLM"/>
    </source>
</evidence>
<evidence type="ECO:0000256" key="1">
    <source>
        <dbReference type="ARBA" id="ARBA00023125"/>
    </source>
</evidence>
<gene>
    <name evidence="4" type="ORF">CPB83DRAFT_864040</name>
</gene>
<dbReference type="SUPFAM" id="SSF47823">
    <property type="entry name" value="lambda integrase-like, N-terminal domain"/>
    <property type="match status" value="1"/>
</dbReference>
<keyword evidence="2" id="KW-0233">DNA recombination</keyword>
<dbReference type="OrthoDB" id="2678913at2759"/>
<dbReference type="InterPro" id="IPR010998">
    <property type="entry name" value="Integrase_recombinase_N"/>
</dbReference>
<dbReference type="GO" id="GO:0006310">
    <property type="term" value="P:DNA recombination"/>
    <property type="evidence" value="ECO:0007669"/>
    <property type="project" value="UniProtKB-KW"/>
</dbReference>
<dbReference type="AlphaFoldDB" id="A0A9P6JIX5"/>
<accession>A0A9P6JIX5</accession>
<reference evidence="4" key="1">
    <citation type="submission" date="2020-11" db="EMBL/GenBank/DDBJ databases">
        <authorList>
            <consortium name="DOE Joint Genome Institute"/>
            <person name="Ahrendt S."/>
            <person name="Riley R."/>
            <person name="Andreopoulos W."/>
            <person name="Labutti K."/>
            <person name="Pangilinan J."/>
            <person name="Ruiz-Duenas F.J."/>
            <person name="Barrasa J.M."/>
            <person name="Sanchez-Garcia M."/>
            <person name="Camarero S."/>
            <person name="Miyauchi S."/>
            <person name="Serrano A."/>
            <person name="Linde D."/>
            <person name="Babiker R."/>
            <person name="Drula E."/>
            <person name="Ayuso-Fernandez I."/>
            <person name="Pacheco R."/>
            <person name="Padilla G."/>
            <person name="Ferreira P."/>
            <person name="Barriuso J."/>
            <person name="Kellner H."/>
            <person name="Castanera R."/>
            <person name="Alfaro M."/>
            <person name="Ramirez L."/>
            <person name="Pisabarro A.G."/>
            <person name="Kuo A."/>
            <person name="Tritt A."/>
            <person name="Lipzen A."/>
            <person name="He G."/>
            <person name="Yan M."/>
            <person name="Ng V."/>
            <person name="Cullen D."/>
            <person name="Martin F."/>
            <person name="Rosso M.-N."/>
            <person name="Henrissat B."/>
            <person name="Hibbett D."/>
            <person name="Martinez A.T."/>
            <person name="Grigoriev I.V."/>
        </authorList>
    </citation>
    <scope>NUCLEOTIDE SEQUENCE</scope>
    <source>
        <strain evidence="4">CBS 506.95</strain>
    </source>
</reference>
<dbReference type="PANTHER" id="PTHR34605:SF3">
    <property type="entry name" value="P CELL-TYPE AGGLUTINATION PROTEIN MAP4-LIKE-RELATED"/>
    <property type="match status" value="1"/>
</dbReference>